<organism evidence="10 11">
    <name type="scientific">Bondarzewia mesenterica</name>
    <dbReference type="NCBI Taxonomy" id="1095465"/>
    <lineage>
        <taxon>Eukaryota</taxon>
        <taxon>Fungi</taxon>
        <taxon>Dikarya</taxon>
        <taxon>Basidiomycota</taxon>
        <taxon>Agaricomycotina</taxon>
        <taxon>Agaricomycetes</taxon>
        <taxon>Russulales</taxon>
        <taxon>Bondarzewiaceae</taxon>
        <taxon>Bondarzewia</taxon>
    </lineage>
</organism>
<gene>
    <name evidence="10" type="ORF">EW146_g308</name>
</gene>
<dbReference type="GO" id="GO:0004123">
    <property type="term" value="F:cystathionine gamma-lyase activity"/>
    <property type="evidence" value="ECO:0007669"/>
    <property type="project" value="TreeGrafter"/>
</dbReference>
<comment type="caution">
    <text evidence="10">The sequence shown here is derived from an EMBL/GenBank/DDBJ whole genome shotgun (WGS) entry which is preliminary data.</text>
</comment>
<dbReference type="GO" id="GO:0019346">
    <property type="term" value="P:transsulfuration"/>
    <property type="evidence" value="ECO:0007669"/>
    <property type="project" value="InterPro"/>
</dbReference>
<comment type="similarity">
    <text evidence="3 8">Belongs to the trans-sulfuration enzymes family.</text>
</comment>
<dbReference type="PANTHER" id="PTHR11808">
    <property type="entry name" value="TRANS-SULFURATION ENZYME FAMILY MEMBER"/>
    <property type="match status" value="1"/>
</dbReference>
<dbReference type="EMBL" id="SGPL01000006">
    <property type="protein sequence ID" value="THH21216.1"/>
    <property type="molecule type" value="Genomic_DNA"/>
</dbReference>
<evidence type="ECO:0000256" key="8">
    <source>
        <dbReference type="RuleBase" id="RU362118"/>
    </source>
</evidence>
<evidence type="ECO:0000256" key="3">
    <source>
        <dbReference type="ARBA" id="ARBA00009077"/>
    </source>
</evidence>
<evidence type="ECO:0000256" key="4">
    <source>
        <dbReference type="ARBA" id="ARBA00012085"/>
    </source>
</evidence>
<dbReference type="Pfam" id="PF01053">
    <property type="entry name" value="Cys_Met_Meta_PP"/>
    <property type="match status" value="1"/>
</dbReference>
<accession>A0A4S4M7E0</accession>
<name>A0A4S4M7E0_9AGAM</name>
<evidence type="ECO:0000256" key="2">
    <source>
        <dbReference type="ARBA" id="ARBA00005038"/>
    </source>
</evidence>
<evidence type="ECO:0000256" key="7">
    <source>
        <dbReference type="ARBA" id="ARBA00029853"/>
    </source>
</evidence>
<dbReference type="Gene3D" id="3.40.640.10">
    <property type="entry name" value="Type I PLP-dependent aspartate aminotransferase-like (Major domain)"/>
    <property type="match status" value="1"/>
</dbReference>
<keyword evidence="6" id="KW-0198">Cysteine biosynthesis</keyword>
<dbReference type="GO" id="GO:0005737">
    <property type="term" value="C:cytoplasm"/>
    <property type="evidence" value="ECO:0007669"/>
    <property type="project" value="TreeGrafter"/>
</dbReference>
<evidence type="ECO:0000256" key="9">
    <source>
        <dbReference type="SAM" id="MobiDB-lite"/>
    </source>
</evidence>
<keyword evidence="11" id="KW-1185">Reference proteome</keyword>
<dbReference type="EC" id="4.4.1.1" evidence="4"/>
<dbReference type="OrthoDB" id="3512640at2759"/>
<dbReference type="SUPFAM" id="SSF53383">
    <property type="entry name" value="PLP-dependent transferases"/>
    <property type="match status" value="1"/>
</dbReference>
<dbReference type="AlphaFoldDB" id="A0A4S4M7E0"/>
<protein>
    <recommendedName>
        <fullName evidence="4">cystathionine gamma-lyase</fullName>
        <ecNumber evidence="4">4.4.1.1</ecNumber>
    </recommendedName>
    <alternativeName>
        <fullName evidence="7">Gamma-cystathionase</fullName>
    </alternativeName>
</protein>
<dbReference type="GO" id="GO:0019343">
    <property type="term" value="P:cysteine biosynthetic process via cystathionine"/>
    <property type="evidence" value="ECO:0007669"/>
    <property type="project" value="TreeGrafter"/>
</dbReference>
<dbReference type="InterPro" id="IPR015421">
    <property type="entry name" value="PyrdxlP-dep_Trfase_major"/>
</dbReference>
<comment type="cofactor">
    <cofactor evidence="1 8">
        <name>pyridoxal 5'-phosphate</name>
        <dbReference type="ChEBI" id="CHEBI:597326"/>
    </cofactor>
</comment>
<keyword evidence="5 8" id="KW-0663">Pyridoxal phosphate</keyword>
<dbReference type="GO" id="GO:0030170">
    <property type="term" value="F:pyridoxal phosphate binding"/>
    <property type="evidence" value="ECO:0007669"/>
    <property type="project" value="InterPro"/>
</dbReference>
<evidence type="ECO:0000256" key="1">
    <source>
        <dbReference type="ARBA" id="ARBA00001933"/>
    </source>
</evidence>
<dbReference type="PANTHER" id="PTHR11808:SF15">
    <property type="entry name" value="CYSTATHIONINE GAMMA-LYASE"/>
    <property type="match status" value="1"/>
</dbReference>
<reference evidence="10 11" key="1">
    <citation type="submission" date="2019-02" db="EMBL/GenBank/DDBJ databases">
        <title>Genome sequencing of the rare red list fungi Bondarzewia mesenterica.</title>
        <authorList>
            <person name="Buettner E."/>
            <person name="Kellner H."/>
        </authorList>
    </citation>
    <scope>NUCLEOTIDE SEQUENCE [LARGE SCALE GENOMIC DNA]</scope>
    <source>
        <strain evidence="10 11">DSM 108281</strain>
    </source>
</reference>
<proteinExistence type="inferred from homology"/>
<feature type="region of interest" description="Disordered" evidence="9">
    <location>
        <begin position="101"/>
        <end position="131"/>
    </location>
</feature>
<evidence type="ECO:0000313" key="10">
    <source>
        <dbReference type="EMBL" id="THH21216.1"/>
    </source>
</evidence>
<dbReference type="InterPro" id="IPR015424">
    <property type="entry name" value="PyrdxlP-dep_Trfase"/>
</dbReference>
<dbReference type="Proteomes" id="UP000310158">
    <property type="component" value="Unassembled WGS sequence"/>
</dbReference>
<dbReference type="InterPro" id="IPR000277">
    <property type="entry name" value="Cys/Met-Metab_PyrdxlP-dep_enz"/>
</dbReference>
<sequence length="182" mass="19885">MAIPGKSSISWTGLGHARFMSVSEPDPETGTVIPSIALNTSYKQDGAEIVMHSLTKYVNGHSDVVMGMPKMSAHHSATLERLAFHRGSAKRAQLLIRAAGRQDAAPVHEDSRAQRTGRGSRAGRQPLSRHECHLPRARNALANTLARRFLSPFPYGGMISFSIRGGLEVQRFLKATRLFTLA</sequence>
<keyword evidence="6" id="KW-0028">Amino-acid biosynthesis</keyword>
<evidence type="ECO:0000256" key="6">
    <source>
        <dbReference type="ARBA" id="ARBA00023192"/>
    </source>
</evidence>
<comment type="pathway">
    <text evidence="2">Amino-acid biosynthesis; L-cysteine biosynthesis; L-cysteine from L-homocysteine and L-serine: step 2/2.</text>
</comment>
<evidence type="ECO:0000313" key="11">
    <source>
        <dbReference type="Proteomes" id="UP000310158"/>
    </source>
</evidence>
<evidence type="ECO:0000256" key="5">
    <source>
        <dbReference type="ARBA" id="ARBA00022898"/>
    </source>
</evidence>